<name>A0ABS5DJT8_9PSEU</name>
<dbReference type="RefSeq" id="WP_210971691.1">
    <property type="nucleotide sequence ID" value="NZ_JAGPXE010000009.1"/>
</dbReference>
<evidence type="ECO:0000313" key="2">
    <source>
        <dbReference type="Proteomes" id="UP000674084"/>
    </source>
</evidence>
<dbReference type="EMBL" id="JAGPXE010000009">
    <property type="protein sequence ID" value="MBQ0926553.1"/>
    <property type="molecule type" value="Genomic_DNA"/>
</dbReference>
<sequence length="221" mass="23699">MMAAETGSDLGVPLWFKVPDQFNELDLDEAPAERFQRAVGNATAVMSDASDAEPLRVAYLQEAMLSQLRRQGAVYVAHCVARSEADPSKLAVAQFSILVQDAALSGTQPLSVLVNALKQPGTTREVGLADYPAGEAIVVGEEVKVVLPVTLSGRVEENEHRVRQAQVLFPVPGGQYLVIVGVTSESLDDWPHYVAMLDGIARSISFTDPSRATIADRLAGL</sequence>
<reference evidence="1 2" key="1">
    <citation type="submission" date="2021-04" db="EMBL/GenBank/DDBJ databases">
        <title>Whole-genome sequencing of Saccharopolyspora endophytica KCTC 19397.</title>
        <authorList>
            <person name="Ay H."/>
            <person name="Saygin H."/>
            <person name="Sahin N."/>
        </authorList>
    </citation>
    <scope>NUCLEOTIDE SEQUENCE [LARGE SCALE GENOMIC DNA]</scope>
    <source>
        <strain evidence="1 2">KCTC 19397</strain>
    </source>
</reference>
<accession>A0ABS5DJT8</accession>
<dbReference type="Proteomes" id="UP000674084">
    <property type="component" value="Unassembled WGS sequence"/>
</dbReference>
<keyword evidence="2" id="KW-1185">Reference proteome</keyword>
<proteinExistence type="predicted"/>
<comment type="caution">
    <text evidence="1">The sequence shown here is derived from an EMBL/GenBank/DDBJ whole genome shotgun (WGS) entry which is preliminary data.</text>
</comment>
<evidence type="ECO:0000313" key="1">
    <source>
        <dbReference type="EMBL" id="MBQ0926553.1"/>
    </source>
</evidence>
<gene>
    <name evidence="1" type="ORF">KBO27_21610</name>
</gene>
<organism evidence="1 2">
    <name type="scientific">Saccharopolyspora endophytica</name>
    <dbReference type="NCBI Taxonomy" id="543886"/>
    <lineage>
        <taxon>Bacteria</taxon>
        <taxon>Bacillati</taxon>
        <taxon>Actinomycetota</taxon>
        <taxon>Actinomycetes</taxon>
        <taxon>Pseudonocardiales</taxon>
        <taxon>Pseudonocardiaceae</taxon>
        <taxon>Saccharopolyspora</taxon>
    </lineage>
</organism>
<protein>
    <submittedName>
        <fullName evidence="1">Uncharacterized protein</fullName>
    </submittedName>
</protein>